<evidence type="ECO:0000313" key="2">
    <source>
        <dbReference type="Proteomes" id="UP000056750"/>
    </source>
</evidence>
<proteinExistence type="predicted"/>
<name>A0ABM5YMF8_9ALTE</name>
<organism evidence="1 2">
    <name type="scientific">Alteromonas stellipolaris</name>
    <dbReference type="NCBI Taxonomy" id="233316"/>
    <lineage>
        <taxon>Bacteria</taxon>
        <taxon>Pseudomonadati</taxon>
        <taxon>Pseudomonadota</taxon>
        <taxon>Gammaproteobacteria</taxon>
        <taxon>Alteromonadales</taxon>
        <taxon>Alteromonadaceae</taxon>
        <taxon>Alteromonas/Salinimonas group</taxon>
        <taxon>Alteromonas</taxon>
    </lineage>
</organism>
<sequence>MSTDIPYPRQTELQPLDGSFFWVINLPCISLNRAGEFARLFIDSKVLSRLSPAAKNSAAEANTP</sequence>
<keyword evidence="2" id="KW-1185">Reference proteome</keyword>
<reference evidence="1 2" key="1">
    <citation type="submission" date="2015-12" db="EMBL/GenBank/DDBJ databases">
        <title>Intraspecies pangenome expansion in the marine bacterium Alteromonas.</title>
        <authorList>
            <person name="Lopez-Perez M."/>
            <person name="Rodriguez-Valera F."/>
        </authorList>
    </citation>
    <scope>NUCLEOTIDE SEQUENCE [LARGE SCALE GENOMIC DNA]</scope>
    <source>
        <strain evidence="1 2">LMG 21861</strain>
    </source>
</reference>
<dbReference type="Proteomes" id="UP000056750">
    <property type="component" value="Chromosome"/>
</dbReference>
<protein>
    <submittedName>
        <fullName evidence="1">Uncharacterized protein</fullName>
    </submittedName>
</protein>
<gene>
    <name evidence="1" type="ORF">AVL57_15845</name>
</gene>
<dbReference type="EMBL" id="CP013926">
    <property type="protein sequence ID" value="AMJ75309.1"/>
    <property type="molecule type" value="Genomic_DNA"/>
</dbReference>
<evidence type="ECO:0000313" key="1">
    <source>
        <dbReference type="EMBL" id="AMJ75309.1"/>
    </source>
</evidence>
<accession>A0ABM5YMF8</accession>